<evidence type="ECO:0000313" key="7">
    <source>
        <dbReference type="Proteomes" id="UP000095230"/>
    </source>
</evidence>
<reference evidence="5 8" key="2">
    <citation type="submission" date="2021-05" db="EMBL/GenBank/DDBJ databases">
        <title>Molecular characterization for Shewanella algae harboring chromosomal blaOXA-55-like strains isolated from clinical and environment sample.</title>
        <authorList>
            <person name="Ohama Y."/>
            <person name="Aoki K."/>
            <person name="Harada S."/>
            <person name="Moriya K."/>
            <person name="Ishii Y."/>
            <person name="Tateda K."/>
        </authorList>
    </citation>
    <scope>NUCLEOTIDE SEQUENCE [LARGE SCALE GENOMIC DNA]</scope>
    <source>
        <strain evidence="5 8">MBTL60-118</strain>
    </source>
</reference>
<reference evidence="6 7" key="1">
    <citation type="submission" date="2016-07" db="EMBL/GenBank/DDBJ databases">
        <title>Whole-genome of two Shewanella species isolated from a digestive organ of sea cucumber Apostichopus japonicus Selenka 1867.</title>
        <authorList>
            <person name="Hong H.-H."/>
            <person name="Choi H."/>
            <person name="Cheon S."/>
            <person name="Oh J.-S."/>
            <person name="Lee H.-G."/>
            <person name="Park C."/>
        </authorList>
    </citation>
    <scope>NUCLEOTIDE SEQUENCE [LARGE SCALE GENOMIC DNA]</scope>
    <source>
        <strain evidence="6 7">CSB03KR</strain>
    </source>
</reference>
<dbReference type="Proteomes" id="UP000773469">
    <property type="component" value="Unassembled WGS sequence"/>
</dbReference>
<dbReference type="GO" id="GO:0042254">
    <property type="term" value="P:ribosome biogenesis"/>
    <property type="evidence" value="ECO:0007669"/>
    <property type="project" value="UniProtKB-KW"/>
</dbReference>
<comment type="caution">
    <text evidence="6">The sequence shown here is derived from an EMBL/GenBank/DDBJ whole genome shotgun (WGS) entry which is preliminary data.</text>
</comment>
<sequence length="179" mass="20461">MSRKKTRKINENAPKRQPRTKKEDRALSGKKQNSGNKAGSRHDEKQIQQSLGGTQKAKDPRHGSKKPVQLNLPDAKPVEKKAKAATPKLSDEQKLLKLEDDPRLNLLLDMLEEGRELNEADQTWLEKQLSEIERLMERLGITEEDDLEHVVKTATRSDDDLLQQFESGADLLKDYQNKD</sequence>
<dbReference type="Proteomes" id="UP000095230">
    <property type="component" value="Unassembled WGS sequence"/>
</dbReference>
<comment type="similarity">
    <text evidence="3">Belongs to the YihI family.</text>
</comment>
<dbReference type="RefSeq" id="WP_028764527.1">
    <property type="nucleotide sequence ID" value="NZ_BPEU01000020.1"/>
</dbReference>
<evidence type="ECO:0000256" key="3">
    <source>
        <dbReference type="HAMAP-Rule" id="MF_01058"/>
    </source>
</evidence>
<organism evidence="6 7">
    <name type="scientific">Shewanella colwelliana</name>
    <name type="common">Alteromonas colwelliana</name>
    <dbReference type="NCBI Taxonomy" id="23"/>
    <lineage>
        <taxon>Bacteria</taxon>
        <taxon>Pseudomonadati</taxon>
        <taxon>Pseudomonadota</taxon>
        <taxon>Gammaproteobacteria</taxon>
        <taxon>Alteromonadales</taxon>
        <taxon>Shewanellaceae</taxon>
        <taxon>Shewanella</taxon>
    </lineage>
</organism>
<dbReference type="HAMAP" id="MF_01058">
    <property type="entry name" value="GAP_YihI"/>
    <property type="match status" value="1"/>
</dbReference>
<dbReference type="AlphaFoldDB" id="A0A1E5IZ25"/>
<evidence type="ECO:0000313" key="5">
    <source>
        <dbReference type="EMBL" id="GIU42925.1"/>
    </source>
</evidence>
<keyword evidence="2 3" id="KW-0690">Ribosome biogenesis</keyword>
<gene>
    <name evidence="3 5" type="primary">yihI</name>
    <name evidence="6" type="ORF">BEL05_17910</name>
    <name evidence="5" type="ORF">TUM3794_27350</name>
</gene>
<comment type="subunit">
    <text evidence="3">Interacts with Der.</text>
</comment>
<keyword evidence="1 3" id="KW-0343">GTPase activation</keyword>
<feature type="region of interest" description="Disordered" evidence="4">
    <location>
        <begin position="1"/>
        <end position="88"/>
    </location>
</feature>
<accession>A0A1E5IZ25</accession>
<dbReference type="InterPro" id="IPR007336">
    <property type="entry name" value="YihI"/>
</dbReference>
<evidence type="ECO:0000256" key="1">
    <source>
        <dbReference type="ARBA" id="ARBA00022468"/>
    </source>
</evidence>
<evidence type="ECO:0000256" key="4">
    <source>
        <dbReference type="SAM" id="MobiDB-lite"/>
    </source>
</evidence>
<protein>
    <recommendedName>
        <fullName evidence="3">Der GTPase-activating protein YihI</fullName>
    </recommendedName>
</protein>
<comment type="function">
    <text evidence="3">A GTPase-activating protein (GAP) that modifies Der/EngA GTPase function. May play a role in ribosome biogenesis.</text>
</comment>
<proteinExistence type="inferred from homology"/>
<keyword evidence="8" id="KW-1185">Reference proteome</keyword>
<evidence type="ECO:0000313" key="8">
    <source>
        <dbReference type="Proteomes" id="UP000773469"/>
    </source>
</evidence>
<dbReference type="STRING" id="23.BEL05_17910"/>
<name>A0A1E5IZ25_SHECO</name>
<dbReference type="EMBL" id="MCBT01000003">
    <property type="protein sequence ID" value="OEG75697.1"/>
    <property type="molecule type" value="Genomic_DNA"/>
</dbReference>
<feature type="compositionally biased region" description="Basic and acidic residues" evidence="4">
    <location>
        <begin position="8"/>
        <end position="27"/>
    </location>
</feature>
<evidence type="ECO:0000313" key="6">
    <source>
        <dbReference type="EMBL" id="OEG75697.1"/>
    </source>
</evidence>
<dbReference type="NCBIfam" id="NF003560">
    <property type="entry name" value="PRK05244.1-1"/>
    <property type="match status" value="1"/>
</dbReference>
<evidence type="ECO:0000256" key="2">
    <source>
        <dbReference type="ARBA" id="ARBA00022517"/>
    </source>
</evidence>
<dbReference type="EMBL" id="BPEU01000020">
    <property type="protein sequence ID" value="GIU42925.1"/>
    <property type="molecule type" value="Genomic_DNA"/>
</dbReference>
<dbReference type="Pfam" id="PF04220">
    <property type="entry name" value="YihI"/>
    <property type="match status" value="1"/>
</dbReference>
<dbReference type="OrthoDB" id="5677577at2"/>
<dbReference type="GO" id="GO:0005096">
    <property type="term" value="F:GTPase activator activity"/>
    <property type="evidence" value="ECO:0007669"/>
    <property type="project" value="UniProtKB-KW"/>
</dbReference>